<protein>
    <submittedName>
        <fullName evidence="1">Uncharacterized protein</fullName>
    </submittedName>
</protein>
<dbReference type="RefSeq" id="WP_256651103.1">
    <property type="nucleotide sequence ID" value="NZ_JANIAA010000009.1"/>
</dbReference>
<keyword evidence="2" id="KW-1185">Reference proteome</keyword>
<accession>A0ABT1UY70</accession>
<evidence type="ECO:0000313" key="2">
    <source>
        <dbReference type="Proteomes" id="UP001204746"/>
    </source>
</evidence>
<dbReference type="Proteomes" id="UP001204746">
    <property type="component" value="Unassembled WGS sequence"/>
</dbReference>
<dbReference type="SUPFAM" id="SSF54427">
    <property type="entry name" value="NTF2-like"/>
    <property type="match status" value="1"/>
</dbReference>
<name>A0ABT1UY70_9ACTN</name>
<organism evidence="1 2">
    <name type="scientific">Streptomyces rugosispiralis</name>
    <dbReference type="NCBI Taxonomy" id="2967341"/>
    <lineage>
        <taxon>Bacteria</taxon>
        <taxon>Bacillati</taxon>
        <taxon>Actinomycetota</taxon>
        <taxon>Actinomycetes</taxon>
        <taxon>Kitasatosporales</taxon>
        <taxon>Streptomycetaceae</taxon>
        <taxon>Streptomyces</taxon>
    </lineage>
</organism>
<evidence type="ECO:0000313" key="1">
    <source>
        <dbReference type="EMBL" id="MCQ8190068.1"/>
    </source>
</evidence>
<gene>
    <name evidence="1" type="ORF">NP777_17690</name>
</gene>
<reference evidence="1 2" key="1">
    <citation type="submission" date="2022-07" db="EMBL/GenBank/DDBJ databases">
        <authorList>
            <person name="Phongsopitanun W."/>
            <person name="Tanasupawat S."/>
        </authorList>
    </citation>
    <scope>NUCLEOTIDE SEQUENCE [LARGE SCALE GENOMIC DNA]</scope>
    <source>
        <strain evidence="1 2">RCU-064</strain>
    </source>
</reference>
<dbReference type="Gene3D" id="3.10.450.50">
    <property type="match status" value="1"/>
</dbReference>
<proteinExistence type="predicted"/>
<sequence length="68" mass="7261">MVESETEKKAVVAVLERLGAAWSELDARALADVFTAEATMIAFGYLRKAGGDRGERDPLHLGAGQTGR</sequence>
<comment type="caution">
    <text evidence="1">The sequence shown here is derived from an EMBL/GenBank/DDBJ whole genome shotgun (WGS) entry which is preliminary data.</text>
</comment>
<dbReference type="EMBL" id="JANIAA010000009">
    <property type="protein sequence ID" value="MCQ8190068.1"/>
    <property type="molecule type" value="Genomic_DNA"/>
</dbReference>
<dbReference type="InterPro" id="IPR032710">
    <property type="entry name" value="NTF2-like_dom_sf"/>
</dbReference>